<dbReference type="GO" id="GO:0090162">
    <property type="term" value="P:establishment of epithelial cell polarity"/>
    <property type="evidence" value="ECO:0007669"/>
    <property type="project" value="InterPro"/>
</dbReference>
<dbReference type="EMBL" id="JQDR03009871">
    <property type="protein sequence ID" value="KAA0195086.1"/>
    <property type="molecule type" value="Genomic_DNA"/>
</dbReference>
<accession>A0A6A0H0L3</accession>
<dbReference type="Pfam" id="PF11819">
    <property type="entry name" value="CUPID"/>
    <property type="match status" value="1"/>
</dbReference>
<reference evidence="5" key="3">
    <citation type="submission" date="2019-06" db="EMBL/GenBank/DDBJ databases">
        <authorList>
            <person name="Poynton C."/>
            <person name="Hasenbein S."/>
            <person name="Benoit J.B."/>
            <person name="Sepulveda M.S."/>
            <person name="Poelchau M.F."/>
            <person name="Murali S.C."/>
            <person name="Chen S."/>
            <person name="Glastad K.M."/>
            <person name="Werren J.H."/>
            <person name="Vineis J.H."/>
            <person name="Bowen J.L."/>
            <person name="Friedrich M."/>
            <person name="Jones J."/>
            <person name="Robertson H.M."/>
            <person name="Feyereisen R."/>
            <person name="Mechler-Hickson A."/>
            <person name="Mathers N."/>
            <person name="Lee C.E."/>
            <person name="Colbourne J.K."/>
            <person name="Biales A."/>
            <person name="Johnston J.S."/>
            <person name="Wellborn G.A."/>
            <person name="Rosendale A.J."/>
            <person name="Cridge A.G."/>
            <person name="Munoz-Torres M.C."/>
            <person name="Bain P.A."/>
            <person name="Manny A.R."/>
            <person name="Major K.M."/>
            <person name="Lambert F.N."/>
            <person name="Vulpe C.D."/>
            <person name="Tuck P."/>
            <person name="Blalock B.J."/>
            <person name="Lin Y.-Y."/>
            <person name="Smith M.E."/>
            <person name="Ochoa-Acuna H."/>
            <person name="Chen M.-J.M."/>
            <person name="Childers C.P."/>
            <person name="Qu J."/>
            <person name="Dugan S."/>
            <person name="Lee S.L."/>
            <person name="Chao H."/>
            <person name="Dinh H."/>
            <person name="Han Y."/>
            <person name="Doddapaneni H."/>
            <person name="Worley K.C."/>
            <person name="Muzny D.M."/>
            <person name="Gibbs R.A."/>
            <person name="Richards S."/>
        </authorList>
    </citation>
    <scope>NUCLEOTIDE SEQUENCE</scope>
    <source>
        <strain evidence="5">HAZT.00-mixed</strain>
        <tissue evidence="5">Whole organism</tissue>
    </source>
</reference>
<dbReference type="GO" id="GO:0005737">
    <property type="term" value="C:cytoplasm"/>
    <property type="evidence" value="ECO:0007669"/>
    <property type="project" value="UniProtKB-SubCell"/>
</dbReference>
<gene>
    <name evidence="5" type="ORF">HAZT_HAZT012077</name>
</gene>
<organism evidence="5">
    <name type="scientific">Hyalella azteca</name>
    <name type="common">Amphipod</name>
    <dbReference type="NCBI Taxonomy" id="294128"/>
    <lineage>
        <taxon>Eukaryota</taxon>
        <taxon>Metazoa</taxon>
        <taxon>Ecdysozoa</taxon>
        <taxon>Arthropoda</taxon>
        <taxon>Crustacea</taxon>
        <taxon>Multicrustacea</taxon>
        <taxon>Malacostraca</taxon>
        <taxon>Eumalacostraca</taxon>
        <taxon>Peracarida</taxon>
        <taxon>Amphipoda</taxon>
        <taxon>Senticaudata</taxon>
        <taxon>Talitrida</taxon>
        <taxon>Talitroidea</taxon>
        <taxon>Hyalellidae</taxon>
        <taxon>Hyalella</taxon>
    </lineage>
</organism>
<dbReference type="InterPro" id="IPR047176">
    <property type="entry name" value="FRMD4A/B"/>
</dbReference>
<comment type="caution">
    <text evidence="5">The sequence shown here is derived from an EMBL/GenBank/DDBJ whole genome shotgun (WGS) entry which is preliminary data.</text>
</comment>
<evidence type="ECO:0000313" key="5">
    <source>
        <dbReference type="EMBL" id="KAA0195086.1"/>
    </source>
</evidence>
<comment type="subcellular location">
    <subcellularLocation>
        <location evidence="1">Cytoplasm</location>
    </subcellularLocation>
</comment>
<feature type="domain" description="Cytohesin Ubiquitin Protein Inducing" evidence="4">
    <location>
        <begin position="4"/>
        <end position="75"/>
    </location>
</feature>
<protein>
    <recommendedName>
        <fullName evidence="4">Cytohesin Ubiquitin Protein Inducing domain-containing protein</fullName>
    </recommendedName>
</protein>
<proteinExistence type="predicted"/>
<dbReference type="PANTHER" id="PTHR46079:SF2">
    <property type="entry name" value="FERM DOMAIN-CONTAINING PROTEIN"/>
    <property type="match status" value="1"/>
</dbReference>
<sequence length="95" mass="10634">MEAARQEMLEALRLRRSGLQEKLSAKTEELRLLCLREGELTGELPPEYPLVPGQPPPSVRKRVGTSFALDESIIDKIINKQVTFCLAVGQIGKKF</sequence>
<name>A0A6A0H0L3_HYAAZ</name>
<reference evidence="5" key="2">
    <citation type="journal article" date="2018" name="Environ. Sci. Technol.">
        <title>The Toxicogenome of Hyalella azteca: A Model for Sediment Ecotoxicology and Evolutionary Toxicology.</title>
        <authorList>
            <person name="Poynton H.C."/>
            <person name="Hasenbein S."/>
            <person name="Benoit J.B."/>
            <person name="Sepulveda M.S."/>
            <person name="Poelchau M.F."/>
            <person name="Hughes D.S.T."/>
            <person name="Murali S.C."/>
            <person name="Chen S."/>
            <person name="Glastad K.M."/>
            <person name="Goodisman M.A.D."/>
            <person name="Werren J.H."/>
            <person name="Vineis J.H."/>
            <person name="Bowen J.L."/>
            <person name="Friedrich M."/>
            <person name="Jones J."/>
            <person name="Robertson H.M."/>
            <person name="Feyereisen R."/>
            <person name="Mechler-Hickson A."/>
            <person name="Mathers N."/>
            <person name="Lee C.E."/>
            <person name="Colbourne J.K."/>
            <person name="Biales A."/>
            <person name="Johnston J.S."/>
            <person name="Wellborn G.A."/>
            <person name="Rosendale A.J."/>
            <person name="Cridge A.G."/>
            <person name="Munoz-Torres M.C."/>
            <person name="Bain P.A."/>
            <person name="Manny A.R."/>
            <person name="Major K.M."/>
            <person name="Lambert F.N."/>
            <person name="Vulpe C.D."/>
            <person name="Tuck P."/>
            <person name="Blalock B.J."/>
            <person name="Lin Y.Y."/>
            <person name="Smith M.E."/>
            <person name="Ochoa-Acuna H."/>
            <person name="Chen M.M."/>
            <person name="Childers C.P."/>
            <person name="Qu J."/>
            <person name="Dugan S."/>
            <person name="Lee S.L."/>
            <person name="Chao H."/>
            <person name="Dinh H."/>
            <person name="Han Y."/>
            <person name="Doddapaneni H."/>
            <person name="Worley K.C."/>
            <person name="Muzny D.M."/>
            <person name="Gibbs R.A."/>
            <person name="Richards S."/>
        </authorList>
    </citation>
    <scope>NUCLEOTIDE SEQUENCE</scope>
    <source>
        <strain evidence="5">HAZT.00-mixed</strain>
        <tissue evidence="5">Whole organism</tissue>
    </source>
</reference>
<evidence type="ECO:0000259" key="4">
    <source>
        <dbReference type="Pfam" id="PF11819"/>
    </source>
</evidence>
<keyword evidence="3" id="KW-0175">Coiled coil</keyword>
<evidence type="ECO:0000256" key="3">
    <source>
        <dbReference type="ARBA" id="ARBA00023054"/>
    </source>
</evidence>
<evidence type="ECO:0000256" key="2">
    <source>
        <dbReference type="ARBA" id="ARBA00022490"/>
    </source>
</evidence>
<dbReference type="InterPro" id="IPR021774">
    <property type="entry name" value="CUPID"/>
</dbReference>
<dbReference type="Proteomes" id="UP000711488">
    <property type="component" value="Unassembled WGS sequence"/>
</dbReference>
<reference evidence="5" key="1">
    <citation type="submission" date="2014-08" db="EMBL/GenBank/DDBJ databases">
        <authorList>
            <person name="Murali S."/>
            <person name="Richards S."/>
            <person name="Bandaranaike D."/>
            <person name="Bellair M."/>
            <person name="Blankenburg K."/>
            <person name="Chao H."/>
            <person name="Dinh H."/>
            <person name="Doddapaneni H."/>
            <person name="Dugan-Rocha S."/>
            <person name="Elkadiri S."/>
            <person name="Gnanaolivu R."/>
            <person name="Hughes D."/>
            <person name="Lee S."/>
            <person name="Li M."/>
            <person name="Ming W."/>
            <person name="Munidasa M."/>
            <person name="Muniz J."/>
            <person name="Nguyen L."/>
            <person name="Osuji N."/>
            <person name="Pu L.-L."/>
            <person name="Puazo M."/>
            <person name="Skinner E."/>
            <person name="Qu C."/>
            <person name="Quiroz J."/>
            <person name="Raj R."/>
            <person name="Weissenberger G."/>
            <person name="Xin Y."/>
            <person name="Zou X."/>
            <person name="Han Y."/>
            <person name="Worley K."/>
            <person name="Muzny D."/>
            <person name="Gibbs R."/>
        </authorList>
    </citation>
    <scope>NUCLEOTIDE SEQUENCE</scope>
    <source>
        <strain evidence="5">HAZT.00-mixed</strain>
        <tissue evidence="5">Whole organism</tissue>
    </source>
</reference>
<keyword evidence="2" id="KW-0963">Cytoplasm</keyword>
<dbReference type="PANTHER" id="PTHR46079">
    <property type="entry name" value="FERM DOMAIN-CONTAINING PROTEIN 4"/>
    <property type="match status" value="1"/>
</dbReference>
<dbReference type="AlphaFoldDB" id="A0A6A0H0L3"/>
<evidence type="ECO:0000256" key="1">
    <source>
        <dbReference type="ARBA" id="ARBA00004496"/>
    </source>
</evidence>